<dbReference type="Proteomes" id="UP000184241">
    <property type="component" value="Unassembled WGS sequence"/>
</dbReference>
<keyword evidence="1" id="KW-0812">Transmembrane</keyword>
<gene>
    <name evidence="3" type="ORF">SAMN02745941_03865</name>
</gene>
<sequence>MEIKYKNTKEDFIETNLYAFNHSQSSKRYFQSIRLISSMLIFLIAIILRSNTLFMTLTIFFSIIWFAIYPKIFFAQLRKSYKKLAEKNYSRLIDTEQNLIIDESGILKNSVDVETKINWDSIDKVSSTDNQIIIFLNSMKVIVVPKNSFSNSEDLNNFLQYINTHKKYD</sequence>
<reference evidence="3 4" key="1">
    <citation type="submission" date="2016-11" db="EMBL/GenBank/DDBJ databases">
        <authorList>
            <person name="Jaros S."/>
            <person name="Januszkiewicz K."/>
            <person name="Wedrychowicz H."/>
        </authorList>
    </citation>
    <scope>NUCLEOTIDE SEQUENCE [LARGE SCALE GENOMIC DNA]</scope>
    <source>
        <strain evidence="3 4">DSM 6191</strain>
    </source>
</reference>
<feature type="transmembrane region" description="Helical" evidence="1">
    <location>
        <begin position="29"/>
        <end position="48"/>
    </location>
</feature>
<dbReference type="EMBL" id="FQXU01000014">
    <property type="protein sequence ID" value="SHI47028.1"/>
    <property type="molecule type" value="Genomic_DNA"/>
</dbReference>
<proteinExistence type="predicted"/>
<keyword evidence="1" id="KW-0472">Membrane</keyword>
<dbReference type="RefSeq" id="WP_073022221.1">
    <property type="nucleotide sequence ID" value="NZ_FQXU01000014.1"/>
</dbReference>
<accession>A0A1M6BEM5</accession>
<protein>
    <submittedName>
        <fullName evidence="3">YcxB-like protein</fullName>
    </submittedName>
</protein>
<keyword evidence="1" id="KW-1133">Transmembrane helix</keyword>
<dbReference type="AlphaFoldDB" id="A0A1M6BEM5"/>
<dbReference type="Pfam" id="PF14317">
    <property type="entry name" value="YcxB"/>
    <property type="match status" value="1"/>
</dbReference>
<organism evidence="3 4">
    <name type="scientific">Clostridium intestinale DSM 6191</name>
    <dbReference type="NCBI Taxonomy" id="1121320"/>
    <lineage>
        <taxon>Bacteria</taxon>
        <taxon>Bacillati</taxon>
        <taxon>Bacillota</taxon>
        <taxon>Clostridia</taxon>
        <taxon>Eubacteriales</taxon>
        <taxon>Clostridiaceae</taxon>
        <taxon>Clostridium</taxon>
    </lineage>
</organism>
<evidence type="ECO:0000313" key="4">
    <source>
        <dbReference type="Proteomes" id="UP000184241"/>
    </source>
</evidence>
<dbReference type="InterPro" id="IPR025588">
    <property type="entry name" value="YcxB-like_C"/>
</dbReference>
<feature type="domain" description="YcxB-like C-terminal" evidence="2">
    <location>
        <begin position="101"/>
        <end position="160"/>
    </location>
</feature>
<evidence type="ECO:0000256" key="1">
    <source>
        <dbReference type="SAM" id="Phobius"/>
    </source>
</evidence>
<feature type="transmembrane region" description="Helical" evidence="1">
    <location>
        <begin position="54"/>
        <end position="74"/>
    </location>
</feature>
<name>A0A1M6BEM5_9CLOT</name>
<evidence type="ECO:0000313" key="3">
    <source>
        <dbReference type="EMBL" id="SHI47028.1"/>
    </source>
</evidence>
<evidence type="ECO:0000259" key="2">
    <source>
        <dbReference type="Pfam" id="PF14317"/>
    </source>
</evidence>